<proteinExistence type="predicted"/>
<gene>
    <name evidence="2" type="ORF">HC031_15645</name>
</gene>
<dbReference type="RefSeq" id="WP_167926051.1">
    <property type="nucleotide sequence ID" value="NZ_JAATVY010000010.1"/>
</dbReference>
<dbReference type="InterPro" id="IPR029068">
    <property type="entry name" value="Glyas_Bleomycin-R_OHBP_Dase"/>
</dbReference>
<accession>A0ABX0Y119</accession>
<dbReference type="InterPro" id="IPR004360">
    <property type="entry name" value="Glyas_Fos-R_dOase_dom"/>
</dbReference>
<sequence length="134" mass="15481">MRSTHDAFHVAVPTHNLDEAVRFYVFGLGAKLARRYDDRVTFDFFGDQLVCHLDESAVPDGEPAAYPRHFGVTFARAEDFDRLLRLVEHRKLSVLSGPDTRFEGTAEQHRTIFLADPSNNVLEFKHYEDPRLQY</sequence>
<dbReference type="InterPro" id="IPR037523">
    <property type="entry name" value="VOC_core"/>
</dbReference>
<dbReference type="PANTHER" id="PTHR39434:SF1">
    <property type="entry name" value="VOC DOMAIN-CONTAINING PROTEIN"/>
    <property type="match status" value="1"/>
</dbReference>
<protein>
    <submittedName>
        <fullName evidence="2">Glyoxalase</fullName>
    </submittedName>
</protein>
<dbReference type="Gene3D" id="3.10.180.10">
    <property type="entry name" value="2,3-Dihydroxybiphenyl 1,2-Dioxygenase, domain 1"/>
    <property type="match status" value="1"/>
</dbReference>
<dbReference type="PROSITE" id="PS51819">
    <property type="entry name" value="VOC"/>
    <property type="match status" value="1"/>
</dbReference>
<feature type="domain" description="VOC" evidence="1">
    <location>
        <begin position="6"/>
        <end position="127"/>
    </location>
</feature>
<evidence type="ECO:0000313" key="3">
    <source>
        <dbReference type="Proteomes" id="UP000722989"/>
    </source>
</evidence>
<dbReference type="SUPFAM" id="SSF54593">
    <property type="entry name" value="Glyoxalase/Bleomycin resistance protein/Dihydroxybiphenyl dioxygenase"/>
    <property type="match status" value="1"/>
</dbReference>
<evidence type="ECO:0000313" key="2">
    <source>
        <dbReference type="EMBL" id="NJC71135.1"/>
    </source>
</evidence>
<name>A0ABX0Y119_9ACTN</name>
<dbReference type="Proteomes" id="UP000722989">
    <property type="component" value="Unassembled WGS sequence"/>
</dbReference>
<evidence type="ECO:0000259" key="1">
    <source>
        <dbReference type="PROSITE" id="PS51819"/>
    </source>
</evidence>
<dbReference type="EMBL" id="JAATVY010000010">
    <property type="protein sequence ID" value="NJC71135.1"/>
    <property type="molecule type" value="Genomic_DNA"/>
</dbReference>
<dbReference type="PANTHER" id="PTHR39434">
    <property type="match status" value="1"/>
</dbReference>
<comment type="caution">
    <text evidence="2">The sequence shown here is derived from an EMBL/GenBank/DDBJ whole genome shotgun (WGS) entry which is preliminary data.</text>
</comment>
<keyword evidence="3" id="KW-1185">Reference proteome</keyword>
<organism evidence="2 3">
    <name type="scientific">Planosporangium thailandense</name>
    <dbReference type="NCBI Taxonomy" id="765197"/>
    <lineage>
        <taxon>Bacteria</taxon>
        <taxon>Bacillati</taxon>
        <taxon>Actinomycetota</taxon>
        <taxon>Actinomycetes</taxon>
        <taxon>Micromonosporales</taxon>
        <taxon>Micromonosporaceae</taxon>
        <taxon>Planosporangium</taxon>
    </lineage>
</organism>
<reference evidence="2 3" key="1">
    <citation type="submission" date="2020-03" db="EMBL/GenBank/DDBJ databases">
        <title>WGS of the type strain of Planosporangium spp.</title>
        <authorList>
            <person name="Thawai C."/>
        </authorList>
    </citation>
    <scope>NUCLEOTIDE SEQUENCE [LARGE SCALE GENOMIC DNA]</scope>
    <source>
        <strain evidence="2 3">TBRC 5610</strain>
    </source>
</reference>
<dbReference type="Pfam" id="PF00903">
    <property type="entry name" value="Glyoxalase"/>
    <property type="match status" value="1"/>
</dbReference>